<gene>
    <name evidence="1" type="ORF">SAMN05877753_111142</name>
</gene>
<organism evidence="1 2">
    <name type="scientific">Bacillus oleivorans</name>
    <dbReference type="NCBI Taxonomy" id="1448271"/>
    <lineage>
        <taxon>Bacteria</taxon>
        <taxon>Bacillati</taxon>
        <taxon>Bacillota</taxon>
        <taxon>Bacilli</taxon>
        <taxon>Bacillales</taxon>
        <taxon>Bacillaceae</taxon>
        <taxon>Bacillus</taxon>
    </lineage>
</organism>
<dbReference type="AlphaFoldDB" id="A0A285D665"/>
<evidence type="ECO:0000313" key="2">
    <source>
        <dbReference type="Proteomes" id="UP000219546"/>
    </source>
</evidence>
<sequence>MKVYIVFWSDSFDDWSLEKVFSNEEKAIEFQNAKFGRWIMEKEVE</sequence>
<dbReference type="EMBL" id="OAOP01000011">
    <property type="protein sequence ID" value="SNX75302.1"/>
    <property type="molecule type" value="Genomic_DNA"/>
</dbReference>
<dbReference type="RefSeq" id="WP_179714378.1">
    <property type="nucleotide sequence ID" value="NZ_JBEPMQ010000014.1"/>
</dbReference>
<name>A0A285D665_9BACI</name>
<keyword evidence="2" id="KW-1185">Reference proteome</keyword>
<protein>
    <submittedName>
        <fullName evidence="1">Uncharacterized protein</fullName>
    </submittedName>
</protein>
<reference evidence="1 2" key="1">
    <citation type="submission" date="2017-08" db="EMBL/GenBank/DDBJ databases">
        <authorList>
            <person name="de Groot N.N."/>
        </authorList>
    </citation>
    <scope>NUCLEOTIDE SEQUENCE [LARGE SCALE GENOMIC DNA]</scope>
    <source>
        <strain evidence="1 2">JC228</strain>
    </source>
</reference>
<evidence type="ECO:0000313" key="1">
    <source>
        <dbReference type="EMBL" id="SNX75302.1"/>
    </source>
</evidence>
<accession>A0A285D665</accession>
<proteinExistence type="predicted"/>
<dbReference type="Proteomes" id="UP000219546">
    <property type="component" value="Unassembled WGS sequence"/>
</dbReference>